<feature type="compositionally biased region" description="Polar residues" evidence="1">
    <location>
        <begin position="488"/>
        <end position="499"/>
    </location>
</feature>
<evidence type="ECO:0008006" key="4">
    <source>
        <dbReference type="Google" id="ProtNLM"/>
    </source>
</evidence>
<dbReference type="Proteomes" id="UP001159405">
    <property type="component" value="Unassembled WGS sequence"/>
</dbReference>
<dbReference type="EMBL" id="CALNXK010000236">
    <property type="protein sequence ID" value="CAH3178214.1"/>
    <property type="molecule type" value="Genomic_DNA"/>
</dbReference>
<dbReference type="PANTHER" id="PTHR33206">
    <property type="entry name" value="PROTEIN CBG10425"/>
    <property type="match status" value="1"/>
</dbReference>
<organism evidence="2 3">
    <name type="scientific">Porites lobata</name>
    <dbReference type="NCBI Taxonomy" id="104759"/>
    <lineage>
        <taxon>Eukaryota</taxon>
        <taxon>Metazoa</taxon>
        <taxon>Cnidaria</taxon>
        <taxon>Anthozoa</taxon>
        <taxon>Hexacorallia</taxon>
        <taxon>Scleractinia</taxon>
        <taxon>Fungiina</taxon>
        <taxon>Poritidae</taxon>
        <taxon>Porites</taxon>
    </lineage>
</organism>
<evidence type="ECO:0000256" key="1">
    <source>
        <dbReference type="SAM" id="MobiDB-lite"/>
    </source>
</evidence>
<evidence type="ECO:0000313" key="3">
    <source>
        <dbReference type="Proteomes" id="UP001159405"/>
    </source>
</evidence>
<sequence length="1218" mass="143574">MKPNPIEKKATSSSSWQEDPRTVTDLSEVQQSSVLEYRRHWHQIRTRFSRQNRLLDWYNYRLSSPQPQEVIQHLDEIFTDQSTVFKLNVSFGFILRNNETGALQYYYASRNNEQVFEAPFQITTAADLPHVREALQNLDVLEWVRQRRPNSKWAVEHVTNITFFVTKLRGHPIGRGQSLPHYIVENRGIDALDRNRQTGKPYKDNLCFFRALAVHNGCHPKNLERDAKHYYGKYREFFPEKKKFCGVKLKELIDLEHLYEVNIFVYSLEPTKQDGEENEDDEPNDTKPEIAAELIHRSLCHYLSTLYLNLYQRHFSYIKDLKKYTKSYCCSRFGKFWKHVGMLHRHERTCEAKVHYTFPGGAYKTPPTIFELLEDEGFTIPPHLKYFPYRATFDFECMFNRQTGLNNTEKLTWNAKHIPLSVSVCSNVPDYDHPKCFVSTGDSKHLVKEMIDYLVEISQKSCDLMKQEFSFLFEAIDQKLEEIKQKSEQQTGESGTDVSVQEDSDDEGEDLMETDDEEEDIESETEEDRAFLDDEVESEQGASFYRALDRERENQSDDEEYVDDKPEANHPESQKKKVHPLKKLRERFEEYLEELPVLGFNSGKYDLNAVKEFLFPVLVQNEEVQFTIKRNNNFMCLKTDHPRFLDVTNFLAPGFSYAKFLKAYECPQTKGFFPYEWMDSLDKLDHPSLPPHDAFFSTLKNENITEQEYQYCQEVWSDNNMQTFKDFLIWYNNLDVQPFCDALEKMCAFWKDKNMDMLRQGISIPGVTLTYLFTTLEPGIFFSLFDEKNKDLYTLFKKNMVGGPSIIFHRYHEKDKTKIREREITDQGKEVKMCQKVVGYDANALYLWAIMQNMPTGSFTRRREETNFKKESSTKMATEWLEWKAEEMGVRIRHQMNDTEKRIGERRLPVDGFHGPSQTVFQFHGCWWHGHNCYLTKGKEMNEKRKKPMAELREETTANSKYIRDQGYNLVEMWECQWRRMKKTNSAVQYFMNRKFHRPLDHHQTLDQNQIIKAIRDESLFGVVQCDITVPDHLKPKFSEMCPIFKNTQISKEDIGEYMQTFAEEQHIMPQPRRSLIGSYFGEKILLATPLIKWYLEHGLEVTRIYQVVEYTPVPCFQPFGEAVSDARRAGDVDPNKAIIADTMKLVGNSSYGKTITDQERHREVKFCEETKASRLINTPFFRQIDRIEDNTYEVQSCKKTVKLNLPMQIGFFCLSVC</sequence>
<feature type="compositionally biased region" description="Acidic residues" evidence="1">
    <location>
        <begin position="500"/>
        <end position="538"/>
    </location>
</feature>
<feature type="region of interest" description="Disordered" evidence="1">
    <location>
        <begin position="1"/>
        <end position="22"/>
    </location>
</feature>
<dbReference type="Gene3D" id="3.40.960.10">
    <property type="entry name" value="VSR Endonuclease"/>
    <property type="match status" value="1"/>
</dbReference>
<protein>
    <recommendedName>
        <fullName evidence="4">DNA-directed DNA polymerase</fullName>
    </recommendedName>
</protein>
<comment type="caution">
    <text evidence="2">The sequence shown here is derived from an EMBL/GenBank/DDBJ whole genome shotgun (WGS) entry which is preliminary data.</text>
</comment>
<feature type="region of interest" description="Disordered" evidence="1">
    <location>
        <begin position="485"/>
        <end position="579"/>
    </location>
</feature>
<accession>A0ABN8RHZ2</accession>
<dbReference type="PANTHER" id="PTHR33206:SF1">
    <property type="entry name" value="DNA-DIRECTED DNA POLYMERASE"/>
    <property type="match status" value="1"/>
</dbReference>
<keyword evidence="3" id="KW-1185">Reference proteome</keyword>
<reference evidence="2 3" key="1">
    <citation type="submission" date="2022-05" db="EMBL/GenBank/DDBJ databases">
        <authorList>
            <consortium name="Genoscope - CEA"/>
            <person name="William W."/>
        </authorList>
    </citation>
    <scope>NUCLEOTIDE SEQUENCE [LARGE SCALE GENOMIC DNA]</scope>
</reference>
<evidence type="ECO:0000313" key="2">
    <source>
        <dbReference type="EMBL" id="CAH3178214.1"/>
    </source>
</evidence>
<feature type="compositionally biased region" description="Basic and acidic residues" evidence="1">
    <location>
        <begin position="1"/>
        <end position="10"/>
    </location>
</feature>
<feature type="compositionally biased region" description="Basic and acidic residues" evidence="1">
    <location>
        <begin position="563"/>
        <end position="575"/>
    </location>
</feature>
<gene>
    <name evidence="2" type="ORF">PLOB_00020182</name>
</gene>
<proteinExistence type="predicted"/>
<name>A0ABN8RHZ2_9CNID</name>